<evidence type="ECO:0000313" key="8">
    <source>
        <dbReference type="Proteomes" id="UP000009230"/>
    </source>
</evidence>
<gene>
    <name evidence="7" type="ordered locus">Mar181_2916</name>
</gene>
<dbReference type="PANTHER" id="PTHR46577">
    <property type="entry name" value="HTH-TYPE TRANSCRIPTIONAL REGULATORY PROTEIN GABR"/>
    <property type="match status" value="1"/>
</dbReference>
<comment type="similarity">
    <text evidence="1">In the C-terminal section; belongs to the class-I pyridoxal-phosphate-dependent aminotransferase family.</text>
</comment>
<name>F6D0R3_MARPP</name>
<dbReference type="SUPFAM" id="SSF46785">
    <property type="entry name" value="Winged helix' DNA-binding domain"/>
    <property type="match status" value="1"/>
</dbReference>
<dbReference type="SUPFAM" id="SSF53383">
    <property type="entry name" value="PLP-dependent transferases"/>
    <property type="match status" value="1"/>
</dbReference>
<dbReference type="RefSeq" id="WP_013797416.1">
    <property type="nucleotide sequence ID" value="NC_015559.1"/>
</dbReference>
<evidence type="ECO:0000256" key="1">
    <source>
        <dbReference type="ARBA" id="ARBA00005384"/>
    </source>
</evidence>
<dbReference type="InterPro" id="IPR015421">
    <property type="entry name" value="PyrdxlP-dep_Trfase_major"/>
</dbReference>
<evidence type="ECO:0000256" key="5">
    <source>
        <dbReference type="ARBA" id="ARBA00023163"/>
    </source>
</evidence>
<dbReference type="InterPro" id="IPR036388">
    <property type="entry name" value="WH-like_DNA-bd_sf"/>
</dbReference>
<organism evidence="7 8">
    <name type="scientific">Marinomonas posidonica (strain CECT 7376 / NCIMB 14433 / IVIA-Po-181)</name>
    <dbReference type="NCBI Taxonomy" id="491952"/>
    <lineage>
        <taxon>Bacteria</taxon>
        <taxon>Pseudomonadati</taxon>
        <taxon>Pseudomonadota</taxon>
        <taxon>Gammaproteobacteria</taxon>
        <taxon>Oceanospirillales</taxon>
        <taxon>Oceanospirillaceae</taxon>
        <taxon>Marinomonas</taxon>
    </lineage>
</organism>
<feature type="domain" description="HTH gntR-type" evidence="6">
    <location>
        <begin position="1"/>
        <end position="69"/>
    </location>
</feature>
<dbReference type="EMBL" id="CP002771">
    <property type="protein sequence ID" value="AEF55945.1"/>
    <property type="molecule type" value="Genomic_DNA"/>
</dbReference>
<dbReference type="InterPro" id="IPR000524">
    <property type="entry name" value="Tscrpt_reg_HTH_GntR"/>
</dbReference>
<dbReference type="KEGG" id="mpc:Mar181_2916"/>
<keyword evidence="3" id="KW-0805">Transcription regulation</keyword>
<keyword evidence="8" id="KW-1185">Reference proteome</keyword>
<dbReference type="InterPro" id="IPR051446">
    <property type="entry name" value="HTH_trans_reg/aminotransferase"/>
</dbReference>
<dbReference type="GO" id="GO:0030170">
    <property type="term" value="F:pyridoxal phosphate binding"/>
    <property type="evidence" value="ECO:0007669"/>
    <property type="project" value="InterPro"/>
</dbReference>
<dbReference type="STRING" id="491952.Mar181_2916"/>
<reference evidence="7 8" key="1">
    <citation type="journal article" date="2012" name="Stand. Genomic Sci.">
        <title>Complete genome sequence of Marinomonas posidonica type strain (IVIA-Po-181(T)).</title>
        <authorList>
            <person name="Lucas-Elio P."/>
            <person name="Goodwin L."/>
            <person name="Woyke T."/>
            <person name="Pitluck S."/>
            <person name="Nolan M."/>
            <person name="Kyrpides N.C."/>
            <person name="Detter J.C."/>
            <person name="Copeland A."/>
            <person name="Lu M."/>
            <person name="Bruce D."/>
            <person name="Detter C."/>
            <person name="Tapia R."/>
            <person name="Han S."/>
            <person name="Land M.L."/>
            <person name="Ivanova N."/>
            <person name="Mikhailova N."/>
            <person name="Johnston A.W."/>
            <person name="Sanchez-Amat A."/>
        </authorList>
    </citation>
    <scope>NUCLEOTIDE SEQUENCE [LARGE SCALE GENOMIC DNA]</scope>
    <source>
        <strain evidence="8">CECT 7376 / NCIMB 14433 / IVIA-Po-181</strain>
    </source>
</reference>
<dbReference type="Proteomes" id="UP000009230">
    <property type="component" value="Chromosome"/>
</dbReference>
<dbReference type="PANTHER" id="PTHR46577:SF2">
    <property type="entry name" value="TRANSCRIPTIONAL REGULATORY PROTEIN"/>
    <property type="match status" value="1"/>
</dbReference>
<dbReference type="CDD" id="cd00609">
    <property type="entry name" value="AAT_like"/>
    <property type="match status" value="1"/>
</dbReference>
<evidence type="ECO:0000256" key="4">
    <source>
        <dbReference type="ARBA" id="ARBA00023125"/>
    </source>
</evidence>
<keyword evidence="7" id="KW-0808">Transferase</keyword>
<dbReference type="GO" id="GO:0003677">
    <property type="term" value="F:DNA binding"/>
    <property type="evidence" value="ECO:0007669"/>
    <property type="project" value="UniProtKB-KW"/>
</dbReference>
<keyword evidence="2" id="KW-0663">Pyridoxal phosphate</keyword>
<dbReference type="Gene3D" id="3.40.640.10">
    <property type="entry name" value="Type I PLP-dependent aspartate aminotransferase-like (Major domain)"/>
    <property type="match status" value="1"/>
</dbReference>
<dbReference type="SMART" id="SM00345">
    <property type="entry name" value="HTH_GNTR"/>
    <property type="match status" value="1"/>
</dbReference>
<dbReference type="GO" id="GO:0003700">
    <property type="term" value="F:DNA-binding transcription factor activity"/>
    <property type="evidence" value="ECO:0007669"/>
    <property type="project" value="InterPro"/>
</dbReference>
<sequence length="472" mass="53239">MSKFQRLAQHFIEQINTQKLPAGARLPALRKVTKQHQVSMTTATRAYHYLQQTGWIYARPQAGYFVASQIQDTPFPELSNIFLEQRDPKKFAPSRGYNPSSAFFSPLGTSMIAPHLLPNTGLQRSIKRVAQRASQPLFQYPDIQGEMALRSALAEHLRRYGLAFSSHELVITNGCIDSVKKAIETLTREGDTIAIGSPCFSGLLDLLTTLSRQVVEVPIGQDGVDLQQFEKLLKQGIVKASLFSTNNINPNGICFSDQQKQALAELAARYQTPMIEDDVYFELSHLKDTPLPAKYWDQQGYVIWCGSFSKILAEGMRLGWCHPGRYFSDYMRKHTLTSFGVNGLVQSCMAEFINTGEYRSHVHKIRYRMGQHIHQYQQLLAKQLPDNAKISTPQGGMVLWVHVPGLDAVQLEADAQPLNIDIRSGAGFSTHDFYTDCFRINCGWPLEDNADKHNTRQQILVLCELIKASMNK</sequence>
<dbReference type="Gene3D" id="3.90.1150.10">
    <property type="entry name" value="Aspartate Aminotransferase, domain 1"/>
    <property type="match status" value="1"/>
</dbReference>
<accession>F6D0R3</accession>
<dbReference type="Gene3D" id="1.10.10.10">
    <property type="entry name" value="Winged helix-like DNA-binding domain superfamily/Winged helix DNA-binding domain"/>
    <property type="match status" value="1"/>
</dbReference>
<evidence type="ECO:0000256" key="3">
    <source>
        <dbReference type="ARBA" id="ARBA00023015"/>
    </source>
</evidence>
<dbReference type="InterPro" id="IPR036390">
    <property type="entry name" value="WH_DNA-bd_sf"/>
</dbReference>
<evidence type="ECO:0000259" key="6">
    <source>
        <dbReference type="PROSITE" id="PS50949"/>
    </source>
</evidence>
<dbReference type="Pfam" id="PF00392">
    <property type="entry name" value="GntR"/>
    <property type="match status" value="1"/>
</dbReference>
<keyword evidence="4" id="KW-0238">DNA-binding</keyword>
<dbReference type="Pfam" id="PF00155">
    <property type="entry name" value="Aminotran_1_2"/>
    <property type="match status" value="1"/>
</dbReference>
<dbReference type="eggNOG" id="COG1167">
    <property type="taxonomic scope" value="Bacteria"/>
</dbReference>
<dbReference type="PROSITE" id="PS50949">
    <property type="entry name" value="HTH_GNTR"/>
    <property type="match status" value="1"/>
</dbReference>
<evidence type="ECO:0000313" key="7">
    <source>
        <dbReference type="EMBL" id="AEF55945.1"/>
    </source>
</evidence>
<proteinExistence type="inferred from homology"/>
<dbReference type="AlphaFoldDB" id="F6D0R3"/>
<keyword evidence="7" id="KW-0032">Aminotransferase</keyword>
<protein>
    <submittedName>
        <fullName evidence="7">Transcriptional regulator, GntR family with aminotransferase domain</fullName>
    </submittedName>
</protein>
<evidence type="ECO:0000256" key="2">
    <source>
        <dbReference type="ARBA" id="ARBA00022898"/>
    </source>
</evidence>
<dbReference type="HOGENOM" id="CLU_017584_0_0_6"/>
<dbReference type="OrthoDB" id="9804020at2"/>
<dbReference type="InterPro" id="IPR015422">
    <property type="entry name" value="PyrdxlP-dep_Trfase_small"/>
</dbReference>
<dbReference type="InterPro" id="IPR015424">
    <property type="entry name" value="PyrdxlP-dep_Trfase"/>
</dbReference>
<dbReference type="CDD" id="cd07377">
    <property type="entry name" value="WHTH_GntR"/>
    <property type="match status" value="1"/>
</dbReference>
<dbReference type="InterPro" id="IPR004839">
    <property type="entry name" value="Aminotransferase_I/II_large"/>
</dbReference>
<dbReference type="GO" id="GO:0008483">
    <property type="term" value="F:transaminase activity"/>
    <property type="evidence" value="ECO:0007669"/>
    <property type="project" value="UniProtKB-KW"/>
</dbReference>
<keyword evidence="5" id="KW-0804">Transcription</keyword>